<dbReference type="EMBL" id="DVMT01000015">
    <property type="protein sequence ID" value="HIU39958.1"/>
    <property type="molecule type" value="Genomic_DNA"/>
</dbReference>
<organism evidence="1 2">
    <name type="scientific">Candidatus Aphodocola excrementigallinarum</name>
    <dbReference type="NCBI Taxonomy" id="2840670"/>
    <lineage>
        <taxon>Bacteria</taxon>
        <taxon>Bacillati</taxon>
        <taxon>Bacillota</taxon>
        <taxon>Bacilli</taxon>
        <taxon>Candidatus Aphodocola</taxon>
    </lineage>
</organism>
<dbReference type="Proteomes" id="UP000824074">
    <property type="component" value="Unassembled WGS sequence"/>
</dbReference>
<accession>A0A9D1LGP0</accession>
<evidence type="ECO:0000313" key="1">
    <source>
        <dbReference type="EMBL" id="HIU39958.1"/>
    </source>
</evidence>
<sequence>MKAVLISIVSALGALVAATSTAGCIVVFVDEPEMPKAMLNK</sequence>
<dbReference type="PROSITE" id="PS51257">
    <property type="entry name" value="PROKAR_LIPOPROTEIN"/>
    <property type="match status" value="1"/>
</dbReference>
<evidence type="ECO:0000313" key="2">
    <source>
        <dbReference type="Proteomes" id="UP000824074"/>
    </source>
</evidence>
<dbReference type="AlphaFoldDB" id="A0A9D1LGP0"/>
<comment type="caution">
    <text evidence="1">The sequence shown here is derived from an EMBL/GenBank/DDBJ whole genome shotgun (WGS) entry which is preliminary data.</text>
</comment>
<reference evidence="1" key="2">
    <citation type="journal article" date="2021" name="PeerJ">
        <title>Extensive microbial diversity within the chicken gut microbiome revealed by metagenomics and culture.</title>
        <authorList>
            <person name="Gilroy R."/>
            <person name="Ravi A."/>
            <person name="Getino M."/>
            <person name="Pursley I."/>
            <person name="Horton D.L."/>
            <person name="Alikhan N.F."/>
            <person name="Baker D."/>
            <person name="Gharbi K."/>
            <person name="Hall N."/>
            <person name="Watson M."/>
            <person name="Adriaenssens E.M."/>
            <person name="Foster-Nyarko E."/>
            <person name="Jarju S."/>
            <person name="Secka A."/>
            <person name="Antonio M."/>
            <person name="Oren A."/>
            <person name="Chaudhuri R.R."/>
            <person name="La Ragione R."/>
            <person name="Hildebrand F."/>
            <person name="Pallen M.J."/>
        </authorList>
    </citation>
    <scope>NUCLEOTIDE SEQUENCE</scope>
    <source>
        <strain evidence="1">CHK193-30670</strain>
    </source>
</reference>
<dbReference type="NCBIfam" id="TIGR04223">
    <property type="entry name" value="quorum_AgrD"/>
    <property type="match status" value="1"/>
</dbReference>
<reference evidence="1" key="1">
    <citation type="submission" date="2020-10" db="EMBL/GenBank/DDBJ databases">
        <authorList>
            <person name="Gilroy R."/>
        </authorList>
    </citation>
    <scope>NUCLEOTIDE SEQUENCE</scope>
    <source>
        <strain evidence="1">CHK193-30670</strain>
    </source>
</reference>
<protein>
    <submittedName>
        <fullName evidence="1">Cyclic lactone autoinducer peptide</fullName>
    </submittedName>
</protein>
<gene>
    <name evidence="1" type="ORF">IAB68_01470</name>
</gene>
<dbReference type="InterPro" id="IPR009229">
    <property type="entry name" value="AgrD"/>
</dbReference>
<name>A0A9D1LGP0_9FIRM</name>
<proteinExistence type="predicted"/>